<dbReference type="InterPro" id="IPR009057">
    <property type="entry name" value="Homeodomain-like_sf"/>
</dbReference>
<reference evidence="3 4" key="1">
    <citation type="submission" date="2015-09" db="EMBL/GenBank/DDBJ databases">
        <title>Draft genome sequence of Aliiroseovarius crassostreae CV919-312TSm, the causative agent of Roseovarius Oyster Disease (formerly Juvenile Oyster Disease).</title>
        <authorList>
            <person name="Kessner L."/>
            <person name="Spinard E."/>
            <person name="Nelson D."/>
        </authorList>
    </citation>
    <scope>NUCLEOTIDE SEQUENCE [LARGE SCALE GENOMIC DNA]</scope>
    <source>
        <strain evidence="3 4">CV919-312</strain>
    </source>
</reference>
<evidence type="ECO:0000259" key="2">
    <source>
        <dbReference type="PROSITE" id="PS50994"/>
    </source>
</evidence>
<sequence>MTTLSDDRRAEALRRFNILRPHLNDAVPLTKVARASEVSLRTLQRWVARYHRDGLVGLARAPRTDAGRRKIPSELVNLIEGLALHKLRLSRSPMTAQPPTATNSKWSIVIGLKSRMRFGKQTTGSWIFSFRMPMARRYDPGGPLCSMIILVPRPGMPFWWARLQPSKMALTLWQAIWRKDTPSWPICGLPDVLYTDHSSDFTSKHLEQVAADLRIELVFSTVGRPQGCGKIERFFGTINTELLPELPGALPNGKPASPPHRDQVHTSGKP</sequence>
<dbReference type="Gene3D" id="3.30.420.10">
    <property type="entry name" value="Ribonuclease H-like superfamily/Ribonuclease H"/>
    <property type="match status" value="1"/>
</dbReference>
<dbReference type="GO" id="GO:0003676">
    <property type="term" value="F:nucleic acid binding"/>
    <property type="evidence" value="ECO:0007669"/>
    <property type="project" value="InterPro"/>
</dbReference>
<proteinExistence type="predicted"/>
<organism evidence="3 4">
    <name type="scientific">Aliiroseovarius crassostreae</name>
    <dbReference type="NCBI Taxonomy" id="154981"/>
    <lineage>
        <taxon>Bacteria</taxon>
        <taxon>Pseudomonadati</taxon>
        <taxon>Pseudomonadota</taxon>
        <taxon>Alphaproteobacteria</taxon>
        <taxon>Rhodobacterales</taxon>
        <taxon>Paracoccaceae</taxon>
        <taxon>Aliiroseovarius</taxon>
    </lineage>
</organism>
<dbReference type="InterPro" id="IPR012337">
    <property type="entry name" value="RNaseH-like_sf"/>
</dbReference>
<evidence type="ECO:0000256" key="1">
    <source>
        <dbReference type="SAM" id="MobiDB-lite"/>
    </source>
</evidence>
<dbReference type="RefSeq" id="WP_055192300.1">
    <property type="nucleotide sequence ID" value="NZ_FPBS01000019.1"/>
</dbReference>
<dbReference type="EMBL" id="LKBA01000019">
    <property type="protein sequence ID" value="KPN62522.1"/>
    <property type="molecule type" value="Genomic_DNA"/>
</dbReference>
<dbReference type="Proteomes" id="UP000050471">
    <property type="component" value="Unassembled WGS sequence"/>
</dbReference>
<gene>
    <name evidence="3" type="ORF">AKJ29_09885</name>
</gene>
<evidence type="ECO:0000313" key="3">
    <source>
        <dbReference type="EMBL" id="KPN62522.1"/>
    </source>
</evidence>
<dbReference type="SUPFAM" id="SSF53098">
    <property type="entry name" value="Ribonuclease H-like"/>
    <property type="match status" value="1"/>
</dbReference>
<evidence type="ECO:0000313" key="4">
    <source>
        <dbReference type="Proteomes" id="UP000050471"/>
    </source>
</evidence>
<dbReference type="InterPro" id="IPR001584">
    <property type="entry name" value="Integrase_cat-core"/>
</dbReference>
<dbReference type="PROSITE" id="PS50994">
    <property type="entry name" value="INTEGRASE"/>
    <property type="match status" value="1"/>
</dbReference>
<dbReference type="GO" id="GO:0015074">
    <property type="term" value="P:DNA integration"/>
    <property type="evidence" value="ECO:0007669"/>
    <property type="project" value="InterPro"/>
</dbReference>
<feature type="region of interest" description="Disordered" evidence="1">
    <location>
        <begin position="246"/>
        <end position="270"/>
    </location>
</feature>
<accession>A0A0P7KGR6</accession>
<dbReference type="InterPro" id="IPR036397">
    <property type="entry name" value="RNaseH_sf"/>
</dbReference>
<protein>
    <recommendedName>
        <fullName evidence="2">Integrase catalytic domain-containing protein</fullName>
    </recommendedName>
</protein>
<dbReference type="SUPFAM" id="SSF46689">
    <property type="entry name" value="Homeodomain-like"/>
    <property type="match status" value="1"/>
</dbReference>
<dbReference type="STRING" id="154981.AKJ29_09885"/>
<dbReference type="Pfam" id="PF13384">
    <property type="entry name" value="HTH_23"/>
    <property type="match status" value="1"/>
</dbReference>
<name>A0A0P7KGR6_9RHOB</name>
<keyword evidence="4" id="KW-1185">Reference proteome</keyword>
<feature type="domain" description="Integrase catalytic" evidence="2">
    <location>
        <begin position="118"/>
        <end position="242"/>
    </location>
</feature>
<comment type="caution">
    <text evidence="3">The sequence shown here is derived from an EMBL/GenBank/DDBJ whole genome shotgun (WGS) entry which is preliminary data.</text>
</comment>
<dbReference type="AlphaFoldDB" id="A0A0P7KGR6"/>